<evidence type="ECO:0000313" key="1">
    <source>
        <dbReference type="EMBL" id="MPC98140.1"/>
    </source>
</evidence>
<proteinExistence type="predicted"/>
<sequence>MDAGLAVTFYGFTGNANGKRWCSGRLCGREAGLARVGEQVDFGVTINGFFNCQQLHRTSLGNGGSSFGDVEEKSMKRSCCWSG</sequence>
<accession>A0A5B7JMV3</accession>
<dbReference type="AlphaFoldDB" id="A0A5B7JMV3"/>
<dbReference type="EMBL" id="VSRR010112779">
    <property type="protein sequence ID" value="MPC98140.1"/>
    <property type="molecule type" value="Genomic_DNA"/>
</dbReference>
<dbReference type="Proteomes" id="UP000324222">
    <property type="component" value="Unassembled WGS sequence"/>
</dbReference>
<protein>
    <submittedName>
        <fullName evidence="1">Uncharacterized protein</fullName>
    </submittedName>
</protein>
<evidence type="ECO:0000313" key="2">
    <source>
        <dbReference type="Proteomes" id="UP000324222"/>
    </source>
</evidence>
<name>A0A5B7JMV3_PORTR</name>
<gene>
    <name evidence="1" type="ORF">E2C01_093493</name>
</gene>
<organism evidence="1 2">
    <name type="scientific">Portunus trituberculatus</name>
    <name type="common">Swimming crab</name>
    <name type="synonym">Neptunus trituberculatus</name>
    <dbReference type="NCBI Taxonomy" id="210409"/>
    <lineage>
        <taxon>Eukaryota</taxon>
        <taxon>Metazoa</taxon>
        <taxon>Ecdysozoa</taxon>
        <taxon>Arthropoda</taxon>
        <taxon>Crustacea</taxon>
        <taxon>Multicrustacea</taxon>
        <taxon>Malacostraca</taxon>
        <taxon>Eumalacostraca</taxon>
        <taxon>Eucarida</taxon>
        <taxon>Decapoda</taxon>
        <taxon>Pleocyemata</taxon>
        <taxon>Brachyura</taxon>
        <taxon>Eubrachyura</taxon>
        <taxon>Portunoidea</taxon>
        <taxon>Portunidae</taxon>
        <taxon>Portuninae</taxon>
        <taxon>Portunus</taxon>
    </lineage>
</organism>
<reference evidence="1 2" key="1">
    <citation type="submission" date="2019-05" db="EMBL/GenBank/DDBJ databases">
        <title>Another draft genome of Portunus trituberculatus and its Hox gene families provides insights of decapod evolution.</title>
        <authorList>
            <person name="Jeong J.-H."/>
            <person name="Song I."/>
            <person name="Kim S."/>
            <person name="Choi T."/>
            <person name="Kim D."/>
            <person name="Ryu S."/>
            <person name="Kim W."/>
        </authorList>
    </citation>
    <scope>NUCLEOTIDE SEQUENCE [LARGE SCALE GENOMIC DNA]</scope>
    <source>
        <tissue evidence="1">Muscle</tissue>
    </source>
</reference>
<comment type="caution">
    <text evidence="1">The sequence shown here is derived from an EMBL/GenBank/DDBJ whole genome shotgun (WGS) entry which is preliminary data.</text>
</comment>
<keyword evidence="2" id="KW-1185">Reference proteome</keyword>